<dbReference type="Proteomes" id="UP000637628">
    <property type="component" value="Unassembled WGS sequence"/>
</dbReference>
<gene>
    <name evidence="3" type="ORF">Adu01nite_94180</name>
</gene>
<organism evidence="3 4">
    <name type="scientific">Paractinoplanes durhamensis</name>
    <dbReference type="NCBI Taxonomy" id="113563"/>
    <lineage>
        <taxon>Bacteria</taxon>
        <taxon>Bacillati</taxon>
        <taxon>Actinomycetota</taxon>
        <taxon>Actinomycetes</taxon>
        <taxon>Micromonosporales</taxon>
        <taxon>Micromonosporaceae</taxon>
        <taxon>Paractinoplanes</taxon>
    </lineage>
</organism>
<feature type="transmembrane region" description="Helical" evidence="2">
    <location>
        <begin position="12"/>
        <end position="30"/>
    </location>
</feature>
<comment type="caution">
    <text evidence="3">The sequence shown here is derived from an EMBL/GenBank/DDBJ whole genome shotgun (WGS) entry which is preliminary data.</text>
</comment>
<proteinExistence type="predicted"/>
<keyword evidence="2" id="KW-1133">Transmembrane helix</keyword>
<keyword evidence="2" id="KW-0812">Transmembrane</keyword>
<keyword evidence="2" id="KW-0472">Membrane</keyword>
<reference evidence="3 4" key="1">
    <citation type="submission" date="2021-01" db="EMBL/GenBank/DDBJ databases">
        <title>Whole genome shotgun sequence of Actinoplanes durhamensis NBRC 14914.</title>
        <authorList>
            <person name="Komaki H."/>
            <person name="Tamura T."/>
        </authorList>
    </citation>
    <scope>NUCLEOTIDE SEQUENCE [LARGE SCALE GENOMIC DNA]</scope>
    <source>
        <strain evidence="3 4">NBRC 14914</strain>
    </source>
</reference>
<protein>
    <submittedName>
        <fullName evidence="3">Uncharacterized protein</fullName>
    </submittedName>
</protein>
<feature type="region of interest" description="Disordered" evidence="1">
    <location>
        <begin position="67"/>
        <end position="115"/>
    </location>
</feature>
<evidence type="ECO:0000256" key="2">
    <source>
        <dbReference type="SAM" id="Phobius"/>
    </source>
</evidence>
<accession>A0ABQ3ZDZ6</accession>
<evidence type="ECO:0000256" key="1">
    <source>
        <dbReference type="SAM" id="MobiDB-lite"/>
    </source>
</evidence>
<evidence type="ECO:0000313" key="4">
    <source>
        <dbReference type="Proteomes" id="UP000637628"/>
    </source>
</evidence>
<keyword evidence="4" id="KW-1185">Reference proteome</keyword>
<name>A0ABQ3ZDZ6_9ACTN</name>
<feature type="compositionally biased region" description="Polar residues" evidence="1">
    <location>
        <begin position="105"/>
        <end position="115"/>
    </location>
</feature>
<evidence type="ECO:0000313" key="3">
    <source>
        <dbReference type="EMBL" id="GIE08068.1"/>
    </source>
</evidence>
<sequence>MPVWLADLSKALLSASPTALVVVIVAYLIYRIARQLLNSPLGAATLIGLLAGKERRKDARELVRLLCGRPSTASEDPDPQIAPTKEADSSGSAPSSGPPDGDGKTTATSPSGGDP</sequence>
<dbReference type="EMBL" id="BOML01000100">
    <property type="protein sequence ID" value="GIE08068.1"/>
    <property type="molecule type" value="Genomic_DNA"/>
</dbReference>
<feature type="compositionally biased region" description="Low complexity" evidence="1">
    <location>
        <begin position="89"/>
        <end position="99"/>
    </location>
</feature>